<name>A0A2G9RNS6_AQUCT</name>
<gene>
    <name evidence="2" type="ORF">AB205_0107960</name>
</gene>
<evidence type="ECO:0000313" key="3">
    <source>
        <dbReference type="Proteomes" id="UP000228934"/>
    </source>
</evidence>
<proteinExistence type="predicted"/>
<sequence length="211" mass="23246">MPKWRIRILEAKIPLQTAALRQNGVDHRCVRDRHSALQRKAGGLTIFLLAAVADMDGEEETAVPLAQEEATGDPSSAQGAHKGKGKNPPPPRSKRCGNCNDKLPQDHVKPFCYRCIQKLSSKETSQFMGDFLAVQSEMLSTLQSIKTAIAPKADYRKILSSREGTSSQEGISRQGSENLADTPFLCHLGVEEFEDPEESEEHSLEEGEDTD</sequence>
<keyword evidence="3" id="KW-1185">Reference proteome</keyword>
<dbReference type="EMBL" id="KV936174">
    <property type="protein sequence ID" value="PIO29559.1"/>
    <property type="molecule type" value="Genomic_DNA"/>
</dbReference>
<feature type="region of interest" description="Disordered" evidence="1">
    <location>
        <begin position="59"/>
        <end position="98"/>
    </location>
</feature>
<organism evidence="2 3">
    <name type="scientific">Aquarana catesbeiana</name>
    <name type="common">American bullfrog</name>
    <name type="synonym">Rana catesbeiana</name>
    <dbReference type="NCBI Taxonomy" id="8400"/>
    <lineage>
        <taxon>Eukaryota</taxon>
        <taxon>Metazoa</taxon>
        <taxon>Chordata</taxon>
        <taxon>Craniata</taxon>
        <taxon>Vertebrata</taxon>
        <taxon>Euteleostomi</taxon>
        <taxon>Amphibia</taxon>
        <taxon>Batrachia</taxon>
        <taxon>Anura</taxon>
        <taxon>Neobatrachia</taxon>
        <taxon>Ranoidea</taxon>
        <taxon>Ranidae</taxon>
        <taxon>Aquarana</taxon>
    </lineage>
</organism>
<dbReference type="Proteomes" id="UP000228934">
    <property type="component" value="Unassembled WGS sequence"/>
</dbReference>
<evidence type="ECO:0000313" key="2">
    <source>
        <dbReference type="EMBL" id="PIO29559.1"/>
    </source>
</evidence>
<accession>A0A2G9RNS6</accession>
<reference evidence="3" key="1">
    <citation type="journal article" date="2017" name="Nat. Commun.">
        <title>The North American bullfrog draft genome provides insight into hormonal regulation of long noncoding RNA.</title>
        <authorList>
            <person name="Hammond S.A."/>
            <person name="Warren R.L."/>
            <person name="Vandervalk B.P."/>
            <person name="Kucuk E."/>
            <person name="Khan H."/>
            <person name="Gibb E.A."/>
            <person name="Pandoh P."/>
            <person name="Kirk H."/>
            <person name="Zhao Y."/>
            <person name="Jones M."/>
            <person name="Mungall A.J."/>
            <person name="Coope R."/>
            <person name="Pleasance S."/>
            <person name="Moore R.A."/>
            <person name="Holt R.A."/>
            <person name="Round J.M."/>
            <person name="Ohora S."/>
            <person name="Walle B.V."/>
            <person name="Veldhoen N."/>
            <person name="Helbing C.C."/>
            <person name="Birol I."/>
        </authorList>
    </citation>
    <scope>NUCLEOTIDE SEQUENCE [LARGE SCALE GENOMIC DNA]</scope>
</reference>
<evidence type="ECO:0000256" key="1">
    <source>
        <dbReference type="SAM" id="MobiDB-lite"/>
    </source>
</evidence>
<dbReference type="AlphaFoldDB" id="A0A2G9RNS6"/>
<protein>
    <submittedName>
        <fullName evidence="2">Uncharacterized protein</fullName>
    </submittedName>
</protein>
<feature type="compositionally biased region" description="Acidic residues" evidence="1">
    <location>
        <begin position="191"/>
        <end position="200"/>
    </location>
</feature>
<feature type="region of interest" description="Disordered" evidence="1">
    <location>
        <begin position="190"/>
        <end position="211"/>
    </location>
</feature>